<accession>A0ABX6NK06</accession>
<dbReference type="SMART" id="SM00342">
    <property type="entry name" value="HTH_ARAC"/>
    <property type="match status" value="1"/>
</dbReference>
<dbReference type="SUPFAM" id="SSF46689">
    <property type="entry name" value="Homeodomain-like"/>
    <property type="match status" value="2"/>
</dbReference>
<dbReference type="PROSITE" id="PS00041">
    <property type="entry name" value="HTH_ARAC_FAMILY_1"/>
    <property type="match status" value="1"/>
</dbReference>
<protein>
    <submittedName>
        <fullName evidence="5">Helix-turn-helix transcriptional regulator</fullName>
    </submittedName>
</protein>
<organism evidence="5 6">
    <name type="scientific">Oceanidesulfovibrio marinus</name>
    <dbReference type="NCBI Taxonomy" id="370038"/>
    <lineage>
        <taxon>Bacteria</taxon>
        <taxon>Pseudomonadati</taxon>
        <taxon>Thermodesulfobacteriota</taxon>
        <taxon>Desulfovibrionia</taxon>
        <taxon>Desulfovibrionales</taxon>
        <taxon>Desulfovibrionaceae</taxon>
        <taxon>Oceanidesulfovibrio</taxon>
    </lineage>
</organism>
<evidence type="ECO:0000259" key="4">
    <source>
        <dbReference type="PROSITE" id="PS01124"/>
    </source>
</evidence>
<dbReference type="EMBL" id="CP039543">
    <property type="protein sequence ID" value="QJT10996.1"/>
    <property type="molecule type" value="Genomic_DNA"/>
</dbReference>
<dbReference type="PRINTS" id="PR00032">
    <property type="entry name" value="HTHARAC"/>
</dbReference>
<keyword evidence="2" id="KW-0238">DNA-binding</keyword>
<dbReference type="RefSeq" id="WP_171268290.1">
    <property type="nucleotide sequence ID" value="NZ_CP039543.1"/>
</dbReference>
<name>A0ABX6NK06_9BACT</name>
<keyword evidence="6" id="KW-1185">Reference proteome</keyword>
<dbReference type="InterPro" id="IPR020449">
    <property type="entry name" value="Tscrpt_reg_AraC-type_HTH"/>
</dbReference>
<dbReference type="PANTHER" id="PTHR46796:SF6">
    <property type="entry name" value="ARAC SUBFAMILY"/>
    <property type="match status" value="1"/>
</dbReference>
<proteinExistence type="predicted"/>
<evidence type="ECO:0000256" key="1">
    <source>
        <dbReference type="ARBA" id="ARBA00023015"/>
    </source>
</evidence>
<evidence type="ECO:0000313" key="6">
    <source>
        <dbReference type="Proteomes" id="UP000503251"/>
    </source>
</evidence>
<reference evidence="5 6" key="1">
    <citation type="submission" date="2019-04" db="EMBL/GenBank/DDBJ databases">
        <title>Isolation and culture of sulfate reducing bacteria from the cold seep of the South China Sea.</title>
        <authorList>
            <person name="Sun C."/>
            <person name="Liu R."/>
        </authorList>
    </citation>
    <scope>NUCLEOTIDE SEQUENCE [LARGE SCALE GENOMIC DNA]</scope>
    <source>
        <strain evidence="5 6">CS1</strain>
    </source>
</reference>
<dbReference type="InterPro" id="IPR018062">
    <property type="entry name" value="HTH_AraC-typ_CS"/>
</dbReference>
<dbReference type="PROSITE" id="PS01124">
    <property type="entry name" value="HTH_ARAC_FAMILY_2"/>
    <property type="match status" value="1"/>
</dbReference>
<keyword evidence="3" id="KW-0804">Transcription</keyword>
<dbReference type="Proteomes" id="UP000503251">
    <property type="component" value="Chromosome"/>
</dbReference>
<evidence type="ECO:0000256" key="2">
    <source>
        <dbReference type="ARBA" id="ARBA00023125"/>
    </source>
</evidence>
<dbReference type="InterPro" id="IPR050204">
    <property type="entry name" value="AraC_XylS_family_regulators"/>
</dbReference>
<keyword evidence="1" id="KW-0805">Transcription regulation</keyword>
<sequence length="300" mass="33557">MSSRTDSLISPCEVTRVLGESPKDTWARRAFPHLQAALLTGGVSYETYDIPGCSWPYFVVNTGAAYEIRLETQDSRQHVCRMGHHHVHLVPPGTSGTLTLRKLESGALERIFLAMDPAWIGRFADNHAGEVKPGSLRLFLGRDDKMLATALVALYRALQEPQPMNSLFVDSAVQFIAAAILRDYSEAVARRIPHPVSLQRMERIKELIHQSFAQDIQLSDLADEAGLSPFHFSRVFKEIVGMPPRQYIIKQRMDEACRLLKESTYAIAAIAAMVGYESVSHFSSLFKRHTGMSPAGFRRS</sequence>
<dbReference type="Pfam" id="PF12833">
    <property type="entry name" value="HTH_18"/>
    <property type="match status" value="1"/>
</dbReference>
<dbReference type="Gene3D" id="1.10.10.60">
    <property type="entry name" value="Homeodomain-like"/>
    <property type="match status" value="2"/>
</dbReference>
<gene>
    <name evidence="5" type="ORF">E8L03_19680</name>
</gene>
<dbReference type="InterPro" id="IPR018060">
    <property type="entry name" value="HTH_AraC"/>
</dbReference>
<evidence type="ECO:0000313" key="5">
    <source>
        <dbReference type="EMBL" id="QJT10996.1"/>
    </source>
</evidence>
<evidence type="ECO:0000256" key="3">
    <source>
        <dbReference type="ARBA" id="ARBA00023163"/>
    </source>
</evidence>
<dbReference type="PANTHER" id="PTHR46796">
    <property type="entry name" value="HTH-TYPE TRANSCRIPTIONAL ACTIVATOR RHAS-RELATED"/>
    <property type="match status" value="1"/>
</dbReference>
<feature type="domain" description="HTH araC/xylS-type" evidence="4">
    <location>
        <begin position="202"/>
        <end position="300"/>
    </location>
</feature>
<dbReference type="InterPro" id="IPR009057">
    <property type="entry name" value="Homeodomain-like_sf"/>
</dbReference>